<keyword evidence="2" id="KW-1185">Reference proteome</keyword>
<reference evidence="1 2" key="1">
    <citation type="submission" date="2019-04" db="EMBL/GenBank/DDBJ databases">
        <title>Chromosome genome assembly for Takifugu flavidus.</title>
        <authorList>
            <person name="Xiao S."/>
        </authorList>
    </citation>
    <scope>NUCLEOTIDE SEQUENCE [LARGE SCALE GENOMIC DNA]</scope>
    <source>
        <strain evidence="1">HTHZ2018</strain>
        <tissue evidence="1">Muscle</tissue>
    </source>
</reference>
<evidence type="ECO:0000313" key="1">
    <source>
        <dbReference type="EMBL" id="TWW77678.1"/>
    </source>
</evidence>
<protein>
    <recommendedName>
        <fullName evidence="3">Reverse transcriptase domain-containing protein</fullName>
    </recommendedName>
</protein>
<dbReference type="PANTHER" id="PTHR47027:SF30">
    <property type="entry name" value="THAP-TYPE DOMAIN-CONTAINING PROTEIN"/>
    <property type="match status" value="1"/>
</dbReference>
<accession>A0A5C6PG63</accession>
<evidence type="ECO:0008006" key="3">
    <source>
        <dbReference type="Google" id="ProtNLM"/>
    </source>
</evidence>
<evidence type="ECO:0000313" key="2">
    <source>
        <dbReference type="Proteomes" id="UP000324091"/>
    </source>
</evidence>
<dbReference type="AlphaFoldDB" id="A0A5C6PG63"/>
<dbReference type="PANTHER" id="PTHR47027">
    <property type="entry name" value="REVERSE TRANSCRIPTASE DOMAIN-CONTAINING PROTEIN"/>
    <property type="match status" value="1"/>
</dbReference>
<gene>
    <name evidence="1" type="ORF">D4764_12G0010680</name>
</gene>
<comment type="caution">
    <text evidence="1">The sequence shown here is derived from an EMBL/GenBank/DDBJ whole genome shotgun (WGS) entry which is preliminary data.</text>
</comment>
<sequence length="207" mass="23503">MRAVRFLYDRCQSLVCIAGSKSKSFPVSHGVEGVQFGDLRIDSLLFADDVVLLASLACDLQESLDHFAAACDAAGMKISTSKFEAMVLNQKKVECLLWFKEEILPQLEGLKYLGVLFTSEGRMEQEIDRRIGAHRSLVVKRELSQKAKLSIYRSIFIPTLTYGHELLVMTERTRSWVQASEMSFLRRVAGFSLRDWVRSSAIWRSSE</sequence>
<name>A0A5C6PG63_9TELE</name>
<proteinExistence type="predicted"/>
<dbReference type="Proteomes" id="UP000324091">
    <property type="component" value="Chromosome 12"/>
</dbReference>
<dbReference type="EMBL" id="RHFK02000004">
    <property type="protein sequence ID" value="TWW77678.1"/>
    <property type="molecule type" value="Genomic_DNA"/>
</dbReference>
<organism evidence="1 2">
    <name type="scientific">Takifugu flavidus</name>
    <name type="common">sansaifugu</name>
    <dbReference type="NCBI Taxonomy" id="433684"/>
    <lineage>
        <taxon>Eukaryota</taxon>
        <taxon>Metazoa</taxon>
        <taxon>Chordata</taxon>
        <taxon>Craniata</taxon>
        <taxon>Vertebrata</taxon>
        <taxon>Euteleostomi</taxon>
        <taxon>Actinopterygii</taxon>
        <taxon>Neopterygii</taxon>
        <taxon>Teleostei</taxon>
        <taxon>Neoteleostei</taxon>
        <taxon>Acanthomorphata</taxon>
        <taxon>Eupercaria</taxon>
        <taxon>Tetraodontiformes</taxon>
        <taxon>Tetradontoidea</taxon>
        <taxon>Tetraodontidae</taxon>
        <taxon>Takifugu</taxon>
    </lineage>
</organism>